<reference evidence="1" key="1">
    <citation type="journal article" date="2021" name="Open Biol.">
        <title>Shared evolutionary footprints suggest mitochondrial oxidative damage underlies multiple complex I losses in fungi.</title>
        <authorList>
            <person name="Schikora-Tamarit M.A."/>
            <person name="Marcet-Houben M."/>
            <person name="Nosek J."/>
            <person name="Gabaldon T."/>
        </authorList>
    </citation>
    <scope>NUCLEOTIDE SEQUENCE</scope>
    <source>
        <strain evidence="1">NCAIM Y.01608</strain>
    </source>
</reference>
<accession>A0A9P8SYX2</accession>
<evidence type="ECO:0000313" key="2">
    <source>
        <dbReference type="Proteomes" id="UP000788993"/>
    </source>
</evidence>
<comment type="caution">
    <text evidence="1">The sequence shown here is derived from an EMBL/GenBank/DDBJ whole genome shotgun (WGS) entry which is preliminary data.</text>
</comment>
<gene>
    <name evidence="1" type="ORF">OGATHE_006139</name>
</gene>
<reference evidence="1" key="2">
    <citation type="submission" date="2021-01" db="EMBL/GenBank/DDBJ databases">
        <authorList>
            <person name="Schikora-Tamarit M.A."/>
        </authorList>
    </citation>
    <scope>NUCLEOTIDE SEQUENCE</scope>
    <source>
        <strain evidence="1">NCAIM Y.01608</strain>
    </source>
</reference>
<dbReference type="Proteomes" id="UP000788993">
    <property type="component" value="Unassembled WGS sequence"/>
</dbReference>
<dbReference type="EMBL" id="JAEUBD010001540">
    <property type="protein sequence ID" value="KAH3659255.1"/>
    <property type="molecule type" value="Genomic_DNA"/>
</dbReference>
<keyword evidence="2" id="KW-1185">Reference proteome</keyword>
<name>A0A9P8SYX2_9ASCO</name>
<organism evidence="1 2">
    <name type="scientific">Ogataea polymorpha</name>
    <dbReference type="NCBI Taxonomy" id="460523"/>
    <lineage>
        <taxon>Eukaryota</taxon>
        <taxon>Fungi</taxon>
        <taxon>Dikarya</taxon>
        <taxon>Ascomycota</taxon>
        <taxon>Saccharomycotina</taxon>
        <taxon>Pichiomycetes</taxon>
        <taxon>Pichiales</taxon>
        <taxon>Pichiaceae</taxon>
        <taxon>Ogataea</taxon>
    </lineage>
</organism>
<dbReference type="AlphaFoldDB" id="A0A9P8SYX2"/>
<proteinExistence type="predicted"/>
<sequence>MSVSTEMQLNERSVACLSIFCNAGAAIGASVTKNPSSVAMLGQIMPAPLASPAKEYVTPSSSNLLETSLGNVSVVIMPRAHDSQCSCDEPSCGPTSSVMPLVILSICNRWPITPVDITRADREPTPSSRPTVSTIV</sequence>
<protein>
    <submittedName>
        <fullName evidence="1">Uncharacterized protein</fullName>
    </submittedName>
</protein>
<evidence type="ECO:0000313" key="1">
    <source>
        <dbReference type="EMBL" id="KAH3659255.1"/>
    </source>
</evidence>